<name>A0ABS8SFM9_DATST</name>
<sequence length="78" mass="8669">SSIVPRKDRDRRTADQHRRTTSANAEVLKNLLSSVVTNRWSADQHRRTAGASAEAPKNLTILQVGLTGVLRTYIEEPS</sequence>
<gene>
    <name evidence="2" type="ORF">HAX54_035549</name>
</gene>
<evidence type="ECO:0000313" key="2">
    <source>
        <dbReference type="EMBL" id="MCD7457615.1"/>
    </source>
</evidence>
<evidence type="ECO:0000256" key="1">
    <source>
        <dbReference type="SAM" id="MobiDB-lite"/>
    </source>
</evidence>
<protein>
    <submittedName>
        <fullName evidence="2">Uncharacterized protein</fullName>
    </submittedName>
</protein>
<accession>A0ABS8SFM9</accession>
<dbReference type="EMBL" id="JACEIK010000465">
    <property type="protein sequence ID" value="MCD7457615.1"/>
    <property type="molecule type" value="Genomic_DNA"/>
</dbReference>
<comment type="caution">
    <text evidence="2">The sequence shown here is derived from an EMBL/GenBank/DDBJ whole genome shotgun (WGS) entry which is preliminary data.</text>
</comment>
<feature type="compositionally biased region" description="Basic and acidic residues" evidence="1">
    <location>
        <begin position="1"/>
        <end position="18"/>
    </location>
</feature>
<evidence type="ECO:0000313" key="3">
    <source>
        <dbReference type="Proteomes" id="UP000823775"/>
    </source>
</evidence>
<proteinExistence type="predicted"/>
<feature type="region of interest" description="Disordered" evidence="1">
    <location>
        <begin position="1"/>
        <end position="25"/>
    </location>
</feature>
<feature type="non-terminal residue" evidence="2">
    <location>
        <position position="1"/>
    </location>
</feature>
<keyword evidence="3" id="KW-1185">Reference proteome</keyword>
<feature type="non-terminal residue" evidence="2">
    <location>
        <position position="78"/>
    </location>
</feature>
<organism evidence="2 3">
    <name type="scientific">Datura stramonium</name>
    <name type="common">Jimsonweed</name>
    <name type="synonym">Common thornapple</name>
    <dbReference type="NCBI Taxonomy" id="4076"/>
    <lineage>
        <taxon>Eukaryota</taxon>
        <taxon>Viridiplantae</taxon>
        <taxon>Streptophyta</taxon>
        <taxon>Embryophyta</taxon>
        <taxon>Tracheophyta</taxon>
        <taxon>Spermatophyta</taxon>
        <taxon>Magnoliopsida</taxon>
        <taxon>eudicotyledons</taxon>
        <taxon>Gunneridae</taxon>
        <taxon>Pentapetalae</taxon>
        <taxon>asterids</taxon>
        <taxon>lamiids</taxon>
        <taxon>Solanales</taxon>
        <taxon>Solanaceae</taxon>
        <taxon>Solanoideae</taxon>
        <taxon>Datureae</taxon>
        <taxon>Datura</taxon>
    </lineage>
</organism>
<reference evidence="2 3" key="1">
    <citation type="journal article" date="2021" name="BMC Genomics">
        <title>Datura genome reveals duplications of psychoactive alkaloid biosynthetic genes and high mutation rate following tissue culture.</title>
        <authorList>
            <person name="Rajewski A."/>
            <person name="Carter-House D."/>
            <person name="Stajich J."/>
            <person name="Litt A."/>
        </authorList>
    </citation>
    <scope>NUCLEOTIDE SEQUENCE [LARGE SCALE GENOMIC DNA]</scope>
    <source>
        <strain evidence="2">AR-01</strain>
    </source>
</reference>
<dbReference type="Proteomes" id="UP000823775">
    <property type="component" value="Unassembled WGS sequence"/>
</dbReference>